<evidence type="ECO:0000256" key="1">
    <source>
        <dbReference type="SAM" id="MobiDB-lite"/>
    </source>
</evidence>
<feature type="region of interest" description="Disordered" evidence="1">
    <location>
        <begin position="38"/>
        <end position="72"/>
    </location>
</feature>
<reference evidence="3 4" key="1">
    <citation type="journal article" date="2020" name="ISME J.">
        <title>Uncovering the hidden diversity of litter-decomposition mechanisms in mushroom-forming fungi.</title>
        <authorList>
            <person name="Floudas D."/>
            <person name="Bentzer J."/>
            <person name="Ahren D."/>
            <person name="Johansson T."/>
            <person name="Persson P."/>
            <person name="Tunlid A."/>
        </authorList>
    </citation>
    <scope>NUCLEOTIDE SEQUENCE [LARGE SCALE GENOMIC DNA]</scope>
    <source>
        <strain evidence="3 4">CBS 291.85</strain>
    </source>
</reference>
<gene>
    <name evidence="3" type="ORF">D9758_014205</name>
</gene>
<evidence type="ECO:0000259" key="2">
    <source>
        <dbReference type="Pfam" id="PF05699"/>
    </source>
</evidence>
<proteinExistence type="predicted"/>
<comment type="caution">
    <text evidence="3">The sequence shown here is derived from an EMBL/GenBank/DDBJ whole genome shotgun (WGS) entry which is preliminary data.</text>
</comment>
<dbReference type="SUPFAM" id="SSF53098">
    <property type="entry name" value="Ribonuclease H-like"/>
    <property type="match status" value="1"/>
</dbReference>
<evidence type="ECO:0000313" key="3">
    <source>
        <dbReference type="EMBL" id="KAF5348947.1"/>
    </source>
</evidence>
<dbReference type="InterPro" id="IPR012337">
    <property type="entry name" value="RNaseH-like_sf"/>
</dbReference>
<dbReference type="GO" id="GO:0046983">
    <property type="term" value="F:protein dimerization activity"/>
    <property type="evidence" value="ECO:0007669"/>
    <property type="project" value="InterPro"/>
</dbReference>
<sequence>MELFDNKPDLFQASWCQQMENAFRARLSTYDPSAFTAAAESIHSPPPQPSQSIDLYDDPSLSGIPTTSSSTATQTIDEEYASYLAERPIGENVLNFWKDKCGKFPRLAGYARDVLAIPGSSVCVEQSLSIGKDLIGLH</sequence>
<evidence type="ECO:0000313" key="4">
    <source>
        <dbReference type="Proteomes" id="UP000559256"/>
    </source>
</evidence>
<dbReference type="Pfam" id="PF05699">
    <property type="entry name" value="Dimer_Tnp_hAT"/>
    <property type="match status" value="1"/>
</dbReference>
<protein>
    <recommendedName>
        <fullName evidence="2">HAT C-terminal dimerisation domain-containing protein</fullName>
    </recommendedName>
</protein>
<feature type="compositionally biased region" description="Polar residues" evidence="1">
    <location>
        <begin position="63"/>
        <end position="72"/>
    </location>
</feature>
<dbReference type="InterPro" id="IPR008906">
    <property type="entry name" value="HATC_C_dom"/>
</dbReference>
<name>A0A8H5CVY7_9AGAR</name>
<accession>A0A8H5CVY7</accession>
<dbReference type="EMBL" id="JAACJM010000084">
    <property type="protein sequence ID" value="KAF5348947.1"/>
    <property type="molecule type" value="Genomic_DNA"/>
</dbReference>
<feature type="domain" description="HAT C-terminal dimerisation" evidence="2">
    <location>
        <begin position="79"/>
        <end position="132"/>
    </location>
</feature>
<keyword evidence="4" id="KW-1185">Reference proteome</keyword>
<dbReference type="AlphaFoldDB" id="A0A8H5CVY7"/>
<dbReference type="Proteomes" id="UP000559256">
    <property type="component" value="Unassembled WGS sequence"/>
</dbReference>
<organism evidence="3 4">
    <name type="scientific">Tetrapyrgos nigripes</name>
    <dbReference type="NCBI Taxonomy" id="182062"/>
    <lineage>
        <taxon>Eukaryota</taxon>
        <taxon>Fungi</taxon>
        <taxon>Dikarya</taxon>
        <taxon>Basidiomycota</taxon>
        <taxon>Agaricomycotina</taxon>
        <taxon>Agaricomycetes</taxon>
        <taxon>Agaricomycetidae</taxon>
        <taxon>Agaricales</taxon>
        <taxon>Marasmiineae</taxon>
        <taxon>Marasmiaceae</taxon>
        <taxon>Tetrapyrgos</taxon>
    </lineage>
</organism>
<dbReference type="OrthoDB" id="1607513at2759"/>